<organism evidence="2 3">
    <name type="scientific">Uabimicrobium amorphum</name>
    <dbReference type="NCBI Taxonomy" id="2596890"/>
    <lineage>
        <taxon>Bacteria</taxon>
        <taxon>Pseudomonadati</taxon>
        <taxon>Planctomycetota</taxon>
        <taxon>Candidatus Uabimicrobiia</taxon>
        <taxon>Candidatus Uabimicrobiales</taxon>
        <taxon>Candidatus Uabimicrobiaceae</taxon>
        <taxon>Candidatus Uabimicrobium</taxon>
    </lineage>
</organism>
<dbReference type="KEGG" id="uam:UABAM_05664"/>
<gene>
    <name evidence="2" type="ORF">UABAM_05664</name>
</gene>
<reference evidence="2 3" key="1">
    <citation type="submission" date="2019-08" db="EMBL/GenBank/DDBJ databases">
        <title>Complete genome sequence of Candidatus Uab amorphum.</title>
        <authorList>
            <person name="Shiratori T."/>
            <person name="Suzuki S."/>
            <person name="Kakizawa Y."/>
            <person name="Ishida K."/>
        </authorList>
    </citation>
    <scope>NUCLEOTIDE SEQUENCE [LARGE SCALE GENOMIC DNA]</scope>
    <source>
        <strain evidence="2 3">SRT547</strain>
    </source>
</reference>
<dbReference type="RefSeq" id="WP_151971287.1">
    <property type="nucleotide sequence ID" value="NZ_AP019860.1"/>
</dbReference>
<keyword evidence="2" id="KW-0808">Transferase</keyword>
<dbReference type="Pfam" id="PF13302">
    <property type="entry name" value="Acetyltransf_3"/>
    <property type="match status" value="1"/>
</dbReference>
<protein>
    <submittedName>
        <fullName evidence="2">N-acetyltransferase</fullName>
    </submittedName>
</protein>
<dbReference type="EMBL" id="AP019860">
    <property type="protein sequence ID" value="BBM87261.1"/>
    <property type="molecule type" value="Genomic_DNA"/>
</dbReference>
<dbReference type="PANTHER" id="PTHR43792">
    <property type="entry name" value="GNAT FAMILY, PUTATIVE (AFU_ORTHOLOGUE AFUA_3G00765)-RELATED-RELATED"/>
    <property type="match status" value="1"/>
</dbReference>
<dbReference type="PROSITE" id="PS51186">
    <property type="entry name" value="GNAT"/>
    <property type="match status" value="1"/>
</dbReference>
<sequence length="193" mass="22465">MLPRPFPFATPPNIETKRMILKPLTEEDLLAYHKICAEKETMRYYGLKPHQNIEDTRKTLEVLHKWFQANTAIRWGIFYKEWNDELVGDIGFWQFDVLRNRAEVGAKITMRCQGQGLGYEALAAVIDFGFTTLDLNGVDGNISEKNKASIGLVNKLGFRKIGVRPQLSYSIFEKCWQDMIFFSLNKQDWDKHE</sequence>
<dbReference type="InterPro" id="IPR016181">
    <property type="entry name" value="Acyl_CoA_acyltransferase"/>
</dbReference>
<dbReference type="Proteomes" id="UP000326354">
    <property type="component" value="Chromosome"/>
</dbReference>
<dbReference type="AlphaFoldDB" id="A0A5S9ITH8"/>
<evidence type="ECO:0000313" key="2">
    <source>
        <dbReference type="EMBL" id="BBM87261.1"/>
    </source>
</evidence>
<keyword evidence="3" id="KW-1185">Reference proteome</keyword>
<name>A0A5S9ITH8_UABAM</name>
<dbReference type="GO" id="GO:0005737">
    <property type="term" value="C:cytoplasm"/>
    <property type="evidence" value="ECO:0007669"/>
    <property type="project" value="TreeGrafter"/>
</dbReference>
<evidence type="ECO:0000313" key="3">
    <source>
        <dbReference type="Proteomes" id="UP000326354"/>
    </source>
</evidence>
<proteinExistence type="predicted"/>
<dbReference type="InterPro" id="IPR051531">
    <property type="entry name" value="N-acetyltransferase"/>
</dbReference>
<evidence type="ECO:0000259" key="1">
    <source>
        <dbReference type="PROSITE" id="PS51186"/>
    </source>
</evidence>
<feature type="domain" description="N-acetyltransferase" evidence="1">
    <location>
        <begin position="19"/>
        <end position="178"/>
    </location>
</feature>
<dbReference type="InterPro" id="IPR000182">
    <property type="entry name" value="GNAT_dom"/>
</dbReference>
<dbReference type="PANTHER" id="PTHR43792:SF9">
    <property type="entry name" value="RIBOSOMAL-PROTEIN-ALANINE ACETYLTRANSFERASE"/>
    <property type="match status" value="1"/>
</dbReference>
<dbReference type="GO" id="GO:0008999">
    <property type="term" value="F:protein-N-terminal-alanine acetyltransferase activity"/>
    <property type="evidence" value="ECO:0007669"/>
    <property type="project" value="TreeGrafter"/>
</dbReference>
<dbReference type="SUPFAM" id="SSF55729">
    <property type="entry name" value="Acyl-CoA N-acyltransferases (Nat)"/>
    <property type="match status" value="1"/>
</dbReference>
<dbReference type="Gene3D" id="3.40.630.30">
    <property type="match status" value="1"/>
</dbReference>
<dbReference type="OrthoDB" id="9811523at2"/>
<accession>A0A5S9ITH8</accession>